<gene>
    <name evidence="2" type="ORF">B4N89_05265</name>
</gene>
<proteinExistence type="predicted"/>
<dbReference type="RefSeq" id="WP_078974692.1">
    <property type="nucleotide sequence ID" value="NZ_MWQN01000001.1"/>
</dbReference>
<dbReference type="Gene3D" id="3.10.450.50">
    <property type="match status" value="1"/>
</dbReference>
<evidence type="ECO:0000313" key="2">
    <source>
        <dbReference type="EMBL" id="OPC80433.1"/>
    </source>
</evidence>
<dbReference type="InterPro" id="IPR027843">
    <property type="entry name" value="DUF4440"/>
</dbReference>
<dbReference type="Proteomes" id="UP000190037">
    <property type="component" value="Unassembled WGS sequence"/>
</dbReference>
<dbReference type="EMBL" id="MWQN01000001">
    <property type="protein sequence ID" value="OPC80433.1"/>
    <property type="molecule type" value="Genomic_DNA"/>
</dbReference>
<feature type="domain" description="DUF4440" evidence="1">
    <location>
        <begin position="17"/>
        <end position="121"/>
    </location>
</feature>
<organism evidence="2 3">
    <name type="scientific">Embleya scabrispora</name>
    <dbReference type="NCBI Taxonomy" id="159449"/>
    <lineage>
        <taxon>Bacteria</taxon>
        <taxon>Bacillati</taxon>
        <taxon>Actinomycetota</taxon>
        <taxon>Actinomycetes</taxon>
        <taxon>Kitasatosporales</taxon>
        <taxon>Streptomycetaceae</taxon>
        <taxon>Embleya</taxon>
    </lineage>
</organism>
<keyword evidence="3" id="KW-1185">Reference proteome</keyword>
<dbReference type="SUPFAM" id="SSF54427">
    <property type="entry name" value="NTF2-like"/>
    <property type="match status" value="1"/>
</dbReference>
<name>A0A1T3NU79_9ACTN</name>
<sequence length="131" mass="14287">MSAIRNDVRLPAEPAELLHTFVGAFNDRNLELLQELFEPEGMHVREPGVTTQGAQRRAALPTVLRHRVPIAVSLRNVYVVGDIALVINDYVHDGVGPDGVHVHIEGTATDVARRGADGCWRYVISNPSGTS</sequence>
<dbReference type="OrthoDB" id="7375616at2"/>
<reference evidence="2 3" key="1">
    <citation type="submission" date="2017-03" db="EMBL/GenBank/DDBJ databases">
        <title>Draft genome sequence of Streptomyces scabrisporus NF3, endophyte isolated from Amphipterygium adstringens.</title>
        <authorList>
            <person name="Vazquez M."/>
            <person name="Ceapa C.D."/>
            <person name="Rodriguez Luna D."/>
            <person name="Sanchez Esquivel S."/>
        </authorList>
    </citation>
    <scope>NUCLEOTIDE SEQUENCE [LARGE SCALE GENOMIC DNA]</scope>
    <source>
        <strain evidence="2 3">NF3</strain>
    </source>
</reference>
<protein>
    <recommendedName>
        <fullName evidence="1">DUF4440 domain-containing protein</fullName>
    </recommendedName>
</protein>
<dbReference type="InterPro" id="IPR032710">
    <property type="entry name" value="NTF2-like_dom_sf"/>
</dbReference>
<evidence type="ECO:0000313" key="3">
    <source>
        <dbReference type="Proteomes" id="UP000190037"/>
    </source>
</evidence>
<dbReference type="Pfam" id="PF14534">
    <property type="entry name" value="DUF4440"/>
    <property type="match status" value="1"/>
</dbReference>
<accession>A0A1T3NU79</accession>
<comment type="caution">
    <text evidence="2">The sequence shown here is derived from an EMBL/GenBank/DDBJ whole genome shotgun (WGS) entry which is preliminary data.</text>
</comment>
<dbReference type="AlphaFoldDB" id="A0A1T3NU79"/>
<evidence type="ECO:0000259" key="1">
    <source>
        <dbReference type="Pfam" id="PF14534"/>
    </source>
</evidence>
<dbReference type="STRING" id="159449.B4N89_05265"/>